<comment type="caution">
    <text evidence="1">The sequence shown here is derived from an EMBL/GenBank/DDBJ whole genome shotgun (WGS) entry which is preliminary data.</text>
</comment>
<dbReference type="Proteomes" id="UP000821845">
    <property type="component" value="Chromosome 4"/>
</dbReference>
<protein>
    <submittedName>
        <fullName evidence="1">Uncharacterized protein</fullName>
    </submittedName>
</protein>
<evidence type="ECO:0000313" key="1">
    <source>
        <dbReference type="EMBL" id="KAH6933177.1"/>
    </source>
</evidence>
<reference evidence="1" key="1">
    <citation type="submission" date="2020-05" db="EMBL/GenBank/DDBJ databases">
        <title>Large-scale comparative analyses of tick genomes elucidate their genetic diversity and vector capacities.</title>
        <authorList>
            <person name="Jia N."/>
            <person name="Wang J."/>
            <person name="Shi W."/>
            <person name="Du L."/>
            <person name="Sun Y."/>
            <person name="Zhan W."/>
            <person name="Jiang J."/>
            <person name="Wang Q."/>
            <person name="Zhang B."/>
            <person name="Ji P."/>
            <person name="Sakyi L.B."/>
            <person name="Cui X."/>
            <person name="Yuan T."/>
            <person name="Jiang B."/>
            <person name="Yang W."/>
            <person name="Lam T.T.-Y."/>
            <person name="Chang Q."/>
            <person name="Ding S."/>
            <person name="Wang X."/>
            <person name="Zhu J."/>
            <person name="Ruan X."/>
            <person name="Zhao L."/>
            <person name="Wei J."/>
            <person name="Que T."/>
            <person name="Du C."/>
            <person name="Cheng J."/>
            <person name="Dai P."/>
            <person name="Han X."/>
            <person name="Huang E."/>
            <person name="Gao Y."/>
            <person name="Liu J."/>
            <person name="Shao H."/>
            <person name="Ye R."/>
            <person name="Li L."/>
            <person name="Wei W."/>
            <person name="Wang X."/>
            <person name="Wang C."/>
            <person name="Yang T."/>
            <person name="Huo Q."/>
            <person name="Li W."/>
            <person name="Guo W."/>
            <person name="Chen H."/>
            <person name="Zhou L."/>
            <person name="Ni X."/>
            <person name="Tian J."/>
            <person name="Zhou Y."/>
            <person name="Sheng Y."/>
            <person name="Liu T."/>
            <person name="Pan Y."/>
            <person name="Xia L."/>
            <person name="Li J."/>
            <person name="Zhao F."/>
            <person name="Cao W."/>
        </authorList>
    </citation>
    <scope>NUCLEOTIDE SEQUENCE</scope>
    <source>
        <strain evidence="1">Hyas-2018</strain>
    </source>
</reference>
<gene>
    <name evidence="1" type="ORF">HPB50_012785</name>
</gene>
<sequence>MGITRTEEQYCSRFKTVIRRKTSATTHNKKWGNSPSDVPYIEELAKIAALDDSVEPEELKDGYGVISRKDNGGALESLEDTREDGAQRVIIGLMRDDGKVCELHFHAEDYITTLSHQMNELEGS</sequence>
<organism evidence="1 2">
    <name type="scientific">Hyalomma asiaticum</name>
    <name type="common">Tick</name>
    <dbReference type="NCBI Taxonomy" id="266040"/>
    <lineage>
        <taxon>Eukaryota</taxon>
        <taxon>Metazoa</taxon>
        <taxon>Ecdysozoa</taxon>
        <taxon>Arthropoda</taxon>
        <taxon>Chelicerata</taxon>
        <taxon>Arachnida</taxon>
        <taxon>Acari</taxon>
        <taxon>Parasitiformes</taxon>
        <taxon>Ixodida</taxon>
        <taxon>Ixodoidea</taxon>
        <taxon>Ixodidae</taxon>
        <taxon>Hyalomminae</taxon>
        <taxon>Hyalomma</taxon>
    </lineage>
</organism>
<accession>A0ACB7SGI1</accession>
<dbReference type="EMBL" id="CM023484">
    <property type="protein sequence ID" value="KAH6933177.1"/>
    <property type="molecule type" value="Genomic_DNA"/>
</dbReference>
<proteinExistence type="predicted"/>
<name>A0ACB7SGI1_HYAAI</name>
<evidence type="ECO:0000313" key="2">
    <source>
        <dbReference type="Proteomes" id="UP000821845"/>
    </source>
</evidence>
<keyword evidence="2" id="KW-1185">Reference proteome</keyword>